<feature type="binding site" evidence="5">
    <location>
        <position position="135"/>
    </location>
    <ligand>
        <name>S-adenosyl-L-methionine</name>
        <dbReference type="ChEBI" id="CHEBI:59789"/>
    </ligand>
</feature>
<dbReference type="InterPro" id="IPR002052">
    <property type="entry name" value="DNA_methylase_N6_adenine_CS"/>
</dbReference>
<comment type="caution">
    <text evidence="8">The sequence shown here is derived from an EMBL/GenBank/DDBJ whole genome shotgun (WGS) entry which is preliminary data.</text>
</comment>
<dbReference type="Gene3D" id="1.10.8.10">
    <property type="entry name" value="DNA helicase RuvA subunit, C-terminal domain"/>
    <property type="match status" value="1"/>
</dbReference>
<keyword evidence="3 5" id="KW-0949">S-adenosyl-L-methionine</keyword>
<dbReference type="EMBL" id="LQQU01000056">
    <property type="protein sequence ID" value="KZE26093.1"/>
    <property type="molecule type" value="Genomic_DNA"/>
</dbReference>
<proteinExistence type="inferred from homology"/>
<keyword evidence="1 5" id="KW-0489">Methyltransferase</keyword>
<feature type="binding site" evidence="5">
    <location>
        <position position="178"/>
    </location>
    <ligand>
        <name>S-adenosyl-L-methionine</name>
        <dbReference type="ChEBI" id="CHEBI:59789"/>
    </ligand>
</feature>
<dbReference type="NCBIfam" id="TIGR03534">
    <property type="entry name" value="RF_mod_PrmC"/>
    <property type="match status" value="1"/>
</dbReference>
<comment type="similarity">
    <text evidence="5">Belongs to the protein N5-glutamine methyltransferase family. PrmC subfamily.</text>
</comment>
<evidence type="ECO:0000256" key="1">
    <source>
        <dbReference type="ARBA" id="ARBA00022603"/>
    </source>
</evidence>
<dbReference type="CDD" id="cd02440">
    <property type="entry name" value="AdoMet_MTases"/>
    <property type="match status" value="1"/>
</dbReference>
<evidence type="ECO:0000313" key="9">
    <source>
        <dbReference type="Proteomes" id="UP000076625"/>
    </source>
</evidence>
<comment type="function">
    <text evidence="5">Methylates the class 1 translation termination release factors RF1/PrfA and RF2/PrfB on the glutamine residue of the universally conserved GGQ motif.</text>
</comment>
<reference evidence="9" key="1">
    <citation type="submission" date="2016-01" db="EMBL/GenBank/DDBJ databases">
        <title>Draft genome of Chromobacterium sp. F49.</title>
        <authorList>
            <person name="Hong K.W."/>
        </authorList>
    </citation>
    <scope>NUCLEOTIDE SEQUENCE [LARGE SCALE GENOMIC DNA]</scope>
    <source>
        <strain evidence="9">CN10</strain>
    </source>
</reference>
<feature type="binding site" evidence="5">
    <location>
        <position position="162"/>
    </location>
    <ligand>
        <name>S-adenosyl-L-methionine</name>
        <dbReference type="ChEBI" id="CHEBI:59789"/>
    </ligand>
</feature>
<dbReference type="InterPro" id="IPR019874">
    <property type="entry name" value="RF_methyltr_PrmC"/>
</dbReference>
<dbReference type="PANTHER" id="PTHR18895:SF74">
    <property type="entry name" value="MTRF1L RELEASE FACTOR GLUTAMINE METHYLTRANSFERASE"/>
    <property type="match status" value="1"/>
</dbReference>
<sequence>MTSYDDLLRDAGLPRLEARLLLETASGLTRAQLIARGDEAAPDRVVAAFQTMAGARRRGEPVAYLVGAREFFGRTFRVAPGVLIPRPETEHLVEAALARLPRERACRAVDLGTGSGIVAVTLALEAPAWTVDAADISADALAIARDNADRLGAPVRFHRGSWYDALPAGERYDLIASNPPYIAAGDRHLGQGDLRFEPRGALTDEADGLACLRELAAGAPGRLAPGGWLIVEHGYDQAGAVRALFAAAGLARVETLVDLAGLDRITLGQRPC</sequence>
<dbReference type="Pfam" id="PF05175">
    <property type="entry name" value="MTS"/>
    <property type="match status" value="1"/>
</dbReference>
<evidence type="ECO:0000313" key="8">
    <source>
        <dbReference type="EMBL" id="KZE26093.1"/>
    </source>
</evidence>
<evidence type="ECO:0000256" key="2">
    <source>
        <dbReference type="ARBA" id="ARBA00022679"/>
    </source>
</evidence>
<dbReference type="GO" id="GO:0032259">
    <property type="term" value="P:methylation"/>
    <property type="evidence" value="ECO:0007669"/>
    <property type="project" value="UniProtKB-KW"/>
</dbReference>
<dbReference type="GO" id="GO:0003676">
    <property type="term" value="F:nucleic acid binding"/>
    <property type="evidence" value="ECO:0007669"/>
    <property type="project" value="InterPro"/>
</dbReference>
<evidence type="ECO:0000259" key="6">
    <source>
        <dbReference type="Pfam" id="PF05175"/>
    </source>
</evidence>
<dbReference type="Proteomes" id="UP000076625">
    <property type="component" value="Unassembled WGS sequence"/>
</dbReference>
<protein>
    <recommendedName>
        <fullName evidence="5">Release factor glutamine methyltransferase</fullName>
        <shortName evidence="5">RF MTase</shortName>
        <ecNumber evidence="5">2.1.1.297</ecNumber>
    </recommendedName>
    <alternativeName>
        <fullName evidence="5">N5-glutamine methyltransferase PrmC</fullName>
    </alternativeName>
    <alternativeName>
        <fullName evidence="5">Protein-(glutamine-N5) MTase PrmC</fullName>
    </alternativeName>
    <alternativeName>
        <fullName evidence="5">Protein-glutamine N-methyltransferase PrmC</fullName>
    </alternativeName>
</protein>
<accession>A0A163BCF0</accession>
<organism evidence="8 9">
    <name type="scientific">Crenobacter luteus</name>
    <dbReference type="NCBI Taxonomy" id="1452487"/>
    <lineage>
        <taxon>Bacteria</taxon>
        <taxon>Pseudomonadati</taxon>
        <taxon>Pseudomonadota</taxon>
        <taxon>Betaproteobacteria</taxon>
        <taxon>Neisseriales</taxon>
        <taxon>Neisseriaceae</taxon>
        <taxon>Crenobacter</taxon>
    </lineage>
</organism>
<dbReference type="STRING" id="1452487.AVW16_02150"/>
<comment type="catalytic activity">
    <reaction evidence="4 5">
        <text>L-glutaminyl-[peptide chain release factor] + S-adenosyl-L-methionine = N(5)-methyl-L-glutaminyl-[peptide chain release factor] + S-adenosyl-L-homocysteine + H(+)</text>
        <dbReference type="Rhea" id="RHEA:42896"/>
        <dbReference type="Rhea" id="RHEA-COMP:10271"/>
        <dbReference type="Rhea" id="RHEA-COMP:10272"/>
        <dbReference type="ChEBI" id="CHEBI:15378"/>
        <dbReference type="ChEBI" id="CHEBI:30011"/>
        <dbReference type="ChEBI" id="CHEBI:57856"/>
        <dbReference type="ChEBI" id="CHEBI:59789"/>
        <dbReference type="ChEBI" id="CHEBI:61891"/>
        <dbReference type="EC" id="2.1.1.297"/>
    </reaction>
</comment>
<dbReference type="Gene3D" id="3.40.50.150">
    <property type="entry name" value="Vaccinia Virus protein VP39"/>
    <property type="match status" value="1"/>
</dbReference>
<dbReference type="InterPro" id="IPR050320">
    <property type="entry name" value="N5-glutamine_MTase"/>
</dbReference>
<feature type="domain" description="Methyltransferase small" evidence="6">
    <location>
        <begin position="97"/>
        <end position="185"/>
    </location>
</feature>
<dbReference type="EC" id="2.1.1.297" evidence="5"/>
<keyword evidence="9" id="KW-1185">Reference proteome</keyword>
<gene>
    <name evidence="5" type="primary">prmC</name>
    <name evidence="8" type="ORF">AVW16_02150</name>
</gene>
<feature type="domain" description="Release factor glutamine methyltransferase N-terminal" evidence="7">
    <location>
        <begin position="7"/>
        <end position="67"/>
    </location>
</feature>
<dbReference type="InterPro" id="IPR007848">
    <property type="entry name" value="Small_mtfrase_dom"/>
</dbReference>
<dbReference type="GO" id="GO:0102559">
    <property type="term" value="F:peptide chain release factor N(5)-glutamine methyltransferase activity"/>
    <property type="evidence" value="ECO:0007669"/>
    <property type="project" value="UniProtKB-EC"/>
</dbReference>
<dbReference type="SUPFAM" id="SSF53335">
    <property type="entry name" value="S-adenosyl-L-methionine-dependent methyltransferases"/>
    <property type="match status" value="1"/>
</dbReference>
<dbReference type="FunFam" id="3.40.50.150:FF:000053">
    <property type="entry name" value="Release factor glutamine methyltransferase"/>
    <property type="match status" value="1"/>
</dbReference>
<evidence type="ECO:0000256" key="5">
    <source>
        <dbReference type="HAMAP-Rule" id="MF_02126"/>
    </source>
</evidence>
<dbReference type="NCBIfam" id="TIGR00536">
    <property type="entry name" value="hemK_fam"/>
    <property type="match status" value="1"/>
</dbReference>
<name>A0A163BCF0_9NEIS</name>
<dbReference type="InterPro" id="IPR004556">
    <property type="entry name" value="HemK-like"/>
</dbReference>
<evidence type="ECO:0000256" key="3">
    <source>
        <dbReference type="ARBA" id="ARBA00022691"/>
    </source>
</evidence>
<dbReference type="PANTHER" id="PTHR18895">
    <property type="entry name" value="HEMK METHYLTRANSFERASE"/>
    <property type="match status" value="1"/>
</dbReference>
<dbReference type="InterPro" id="IPR040758">
    <property type="entry name" value="PrmC_N"/>
</dbReference>
<feature type="binding site" evidence="5">
    <location>
        <begin position="178"/>
        <end position="181"/>
    </location>
    <ligand>
        <name>substrate</name>
    </ligand>
</feature>
<evidence type="ECO:0000259" key="7">
    <source>
        <dbReference type="Pfam" id="PF17827"/>
    </source>
</evidence>
<dbReference type="PROSITE" id="PS00092">
    <property type="entry name" value="N6_MTASE"/>
    <property type="match status" value="1"/>
</dbReference>
<keyword evidence="2 5" id="KW-0808">Transferase</keyword>
<dbReference type="InterPro" id="IPR029063">
    <property type="entry name" value="SAM-dependent_MTases_sf"/>
</dbReference>
<dbReference type="Pfam" id="PF17827">
    <property type="entry name" value="PrmC_N"/>
    <property type="match status" value="1"/>
</dbReference>
<dbReference type="AlphaFoldDB" id="A0A163BCF0"/>
<dbReference type="RefSeq" id="WP_066614232.1">
    <property type="nucleotide sequence ID" value="NZ_LQQU01000056.1"/>
</dbReference>
<dbReference type="HAMAP" id="MF_02126">
    <property type="entry name" value="RF_methyltr_PrmC"/>
    <property type="match status" value="1"/>
</dbReference>
<dbReference type="OrthoDB" id="9800643at2"/>
<evidence type="ECO:0000256" key="4">
    <source>
        <dbReference type="ARBA" id="ARBA00048391"/>
    </source>
</evidence>
<feature type="binding site" evidence="5">
    <location>
        <begin position="112"/>
        <end position="116"/>
    </location>
    <ligand>
        <name>S-adenosyl-L-methionine</name>
        <dbReference type="ChEBI" id="CHEBI:59789"/>
    </ligand>
</feature>